<dbReference type="AlphaFoldDB" id="A0A172TWX8"/>
<reference evidence="2 3" key="2">
    <citation type="journal article" date="2016" name="Int. J. Syst. Evol. Microbiol.">
        <title>Flavisolibacter tropicus sp. nov., isolated from tropical soil.</title>
        <authorList>
            <person name="Lee J.J."/>
            <person name="Kang M.S."/>
            <person name="Kim G.S."/>
            <person name="Lee C.S."/>
            <person name="Lim S."/>
            <person name="Lee J."/>
            <person name="Roh S.H."/>
            <person name="Kang H."/>
            <person name="Ha J.M."/>
            <person name="Bae S."/>
            <person name="Jung H.Y."/>
            <person name="Kim M.K."/>
        </authorList>
    </citation>
    <scope>NUCLEOTIDE SEQUENCE [LARGE SCALE GENOMIC DNA]</scope>
    <source>
        <strain evidence="2 3">LCS9</strain>
    </source>
</reference>
<dbReference type="EMBL" id="CP011390">
    <property type="protein sequence ID" value="ANE51540.1"/>
    <property type="molecule type" value="Genomic_DNA"/>
</dbReference>
<feature type="region of interest" description="Disordered" evidence="1">
    <location>
        <begin position="1"/>
        <end position="31"/>
    </location>
</feature>
<protein>
    <submittedName>
        <fullName evidence="2">Uncharacterized protein</fullName>
    </submittedName>
</protein>
<organism evidence="2 3">
    <name type="scientific">Flavisolibacter tropicus</name>
    <dbReference type="NCBI Taxonomy" id="1492898"/>
    <lineage>
        <taxon>Bacteria</taxon>
        <taxon>Pseudomonadati</taxon>
        <taxon>Bacteroidota</taxon>
        <taxon>Chitinophagia</taxon>
        <taxon>Chitinophagales</taxon>
        <taxon>Chitinophagaceae</taxon>
        <taxon>Flavisolibacter</taxon>
    </lineage>
</organism>
<dbReference type="KEGG" id="fla:SY85_14530"/>
<keyword evidence="3" id="KW-1185">Reference proteome</keyword>
<evidence type="ECO:0000256" key="1">
    <source>
        <dbReference type="SAM" id="MobiDB-lite"/>
    </source>
</evidence>
<evidence type="ECO:0000313" key="2">
    <source>
        <dbReference type="EMBL" id="ANE51540.1"/>
    </source>
</evidence>
<name>A0A172TWX8_9BACT</name>
<proteinExistence type="predicted"/>
<reference evidence="3" key="1">
    <citation type="submission" date="2015-01" db="EMBL/GenBank/DDBJ databases">
        <title>Flavisolibacter sp./LCS9/ whole genome sequencing.</title>
        <authorList>
            <person name="Kim M.K."/>
            <person name="Srinivasan S."/>
            <person name="Lee J.-J."/>
        </authorList>
    </citation>
    <scope>NUCLEOTIDE SEQUENCE [LARGE SCALE GENOMIC DNA]</scope>
    <source>
        <strain evidence="3">LCS9</strain>
    </source>
</reference>
<accession>A0A172TWX8</accession>
<sequence>MSRFQDKYQAEAPGRGEGGTTETGSAGRCTESMVGPQMAQINAEMVSRRGIGIREDAKEHKGGGG</sequence>
<gene>
    <name evidence="2" type="ORF">SY85_14530</name>
</gene>
<dbReference type="Proteomes" id="UP000077177">
    <property type="component" value="Chromosome"/>
</dbReference>
<evidence type="ECO:0000313" key="3">
    <source>
        <dbReference type="Proteomes" id="UP000077177"/>
    </source>
</evidence>